<evidence type="ECO:0000313" key="2">
    <source>
        <dbReference type="EMBL" id="BBL70343.1"/>
    </source>
</evidence>
<evidence type="ECO:0008006" key="4">
    <source>
        <dbReference type="Google" id="ProtNLM"/>
    </source>
</evidence>
<feature type="transmembrane region" description="Helical" evidence="1">
    <location>
        <begin position="6"/>
        <end position="28"/>
    </location>
</feature>
<evidence type="ECO:0000256" key="1">
    <source>
        <dbReference type="SAM" id="Phobius"/>
    </source>
</evidence>
<keyword evidence="1" id="KW-0812">Transmembrane</keyword>
<sequence>MGDLDAAFWVDVIWKGATVLAVAFYWPVVRGLDRLDRRIAKAEDDMGGLRNRQSEIEGQFHSAPKEKHISDLHERINQTTINLTNQIGDVSRELGEVIGKLDSSNDLLKSIHTAIINGNRK</sequence>
<gene>
    <name evidence="2" type="ORF">MoryE10_09490</name>
</gene>
<protein>
    <recommendedName>
        <fullName evidence="4">DUF2730 family protein</fullName>
    </recommendedName>
</protein>
<evidence type="ECO:0000313" key="3">
    <source>
        <dbReference type="Proteomes" id="UP000824988"/>
    </source>
</evidence>
<reference evidence="2" key="1">
    <citation type="submission" date="2019-06" db="EMBL/GenBank/DDBJ databases">
        <title>Complete genome sequence of Methylogaea oryzae strain JCM16910.</title>
        <authorList>
            <person name="Asakawa S."/>
        </authorList>
    </citation>
    <scope>NUCLEOTIDE SEQUENCE</scope>
    <source>
        <strain evidence="2">E10</strain>
    </source>
</reference>
<accession>A0A8D4VLK6</accession>
<organism evidence="2 3">
    <name type="scientific">Methylogaea oryzae</name>
    <dbReference type="NCBI Taxonomy" id="1295382"/>
    <lineage>
        <taxon>Bacteria</taxon>
        <taxon>Pseudomonadati</taxon>
        <taxon>Pseudomonadota</taxon>
        <taxon>Gammaproteobacteria</taxon>
        <taxon>Methylococcales</taxon>
        <taxon>Methylococcaceae</taxon>
        <taxon>Methylogaea</taxon>
    </lineage>
</organism>
<dbReference type="AlphaFoldDB" id="A0A8D4VLK6"/>
<proteinExistence type="predicted"/>
<keyword evidence="3" id="KW-1185">Reference proteome</keyword>
<dbReference type="Proteomes" id="UP000824988">
    <property type="component" value="Chromosome"/>
</dbReference>
<dbReference type="EMBL" id="AP019782">
    <property type="protein sequence ID" value="BBL70343.1"/>
    <property type="molecule type" value="Genomic_DNA"/>
</dbReference>
<dbReference type="RefSeq" id="WP_221048369.1">
    <property type="nucleotide sequence ID" value="NZ_AP019782.1"/>
</dbReference>
<keyword evidence="1" id="KW-0472">Membrane</keyword>
<dbReference type="KEGG" id="moz:MoryE10_09490"/>
<keyword evidence="1" id="KW-1133">Transmembrane helix</keyword>
<name>A0A8D4VLK6_9GAMM</name>